<organism evidence="7 8">
    <name type="scientific">Acanthochromis polyacanthus</name>
    <name type="common">spiny chromis</name>
    <dbReference type="NCBI Taxonomy" id="80966"/>
    <lineage>
        <taxon>Eukaryota</taxon>
        <taxon>Metazoa</taxon>
        <taxon>Chordata</taxon>
        <taxon>Craniata</taxon>
        <taxon>Vertebrata</taxon>
        <taxon>Euteleostomi</taxon>
        <taxon>Actinopterygii</taxon>
        <taxon>Neopterygii</taxon>
        <taxon>Teleostei</taxon>
        <taxon>Neoteleostei</taxon>
        <taxon>Acanthomorphata</taxon>
        <taxon>Ovalentaria</taxon>
        <taxon>Pomacentridae</taxon>
        <taxon>Acanthochromis</taxon>
    </lineage>
</organism>
<dbReference type="InterPro" id="IPR001846">
    <property type="entry name" value="VWF_type-D"/>
</dbReference>
<dbReference type="GO" id="GO:0031012">
    <property type="term" value="C:extracellular matrix"/>
    <property type="evidence" value="ECO:0007669"/>
    <property type="project" value="TreeGrafter"/>
</dbReference>
<dbReference type="FunFam" id="2.10.25.10:FF:000153">
    <property type="entry name" value="MUC5B isoform 1"/>
    <property type="match status" value="1"/>
</dbReference>
<name>A0A3Q1EJY4_9TELE</name>
<feature type="domain" description="VWFD" evidence="6">
    <location>
        <begin position="318"/>
        <end position="426"/>
    </location>
</feature>
<feature type="domain" description="VWFD" evidence="6">
    <location>
        <begin position="1"/>
        <end position="137"/>
    </location>
</feature>
<keyword evidence="2" id="KW-0964">Secreted</keyword>
<reference evidence="7" key="1">
    <citation type="submission" date="2025-08" db="UniProtKB">
        <authorList>
            <consortium name="Ensembl"/>
        </authorList>
    </citation>
    <scope>IDENTIFICATION</scope>
</reference>
<dbReference type="SMART" id="SM00832">
    <property type="entry name" value="C8"/>
    <property type="match status" value="1"/>
</dbReference>
<protein>
    <recommendedName>
        <fullName evidence="6">VWFD domain-containing protein</fullName>
    </recommendedName>
</protein>
<evidence type="ECO:0000259" key="6">
    <source>
        <dbReference type="PROSITE" id="PS51233"/>
    </source>
</evidence>
<dbReference type="GeneTree" id="ENSGT00940000156076"/>
<evidence type="ECO:0000256" key="3">
    <source>
        <dbReference type="ARBA" id="ARBA00022737"/>
    </source>
</evidence>
<dbReference type="PANTHER" id="PTHR11339:SF408">
    <property type="entry name" value="MUCIN-5B"/>
    <property type="match status" value="1"/>
</dbReference>
<keyword evidence="8" id="KW-1185">Reference proteome</keyword>
<dbReference type="PROSITE" id="PS51233">
    <property type="entry name" value="VWFD"/>
    <property type="match status" value="2"/>
</dbReference>
<reference evidence="7" key="2">
    <citation type="submission" date="2025-09" db="UniProtKB">
        <authorList>
            <consortium name="Ensembl"/>
        </authorList>
    </citation>
    <scope>IDENTIFICATION</scope>
</reference>
<dbReference type="GO" id="GO:0005615">
    <property type="term" value="C:extracellular space"/>
    <property type="evidence" value="ECO:0007669"/>
    <property type="project" value="TreeGrafter"/>
</dbReference>
<dbReference type="AlphaFoldDB" id="A0A3Q1EJY4"/>
<dbReference type="InterPro" id="IPR001007">
    <property type="entry name" value="VWF_dom"/>
</dbReference>
<dbReference type="PANTHER" id="PTHR11339">
    <property type="entry name" value="EXTRACELLULAR MATRIX GLYCOPROTEIN RELATED"/>
    <property type="match status" value="1"/>
</dbReference>
<dbReference type="Pfam" id="PF01826">
    <property type="entry name" value="TIL"/>
    <property type="match status" value="1"/>
</dbReference>
<dbReference type="STRING" id="80966.ENSAPOP00000003557"/>
<dbReference type="Pfam" id="PF00094">
    <property type="entry name" value="VWD"/>
    <property type="match status" value="2"/>
</dbReference>
<dbReference type="Pfam" id="PF08742">
    <property type="entry name" value="C8"/>
    <property type="match status" value="1"/>
</dbReference>
<comment type="subcellular location">
    <subcellularLocation>
        <location evidence="1">Secreted</location>
    </subcellularLocation>
</comment>
<evidence type="ECO:0000256" key="1">
    <source>
        <dbReference type="ARBA" id="ARBA00004613"/>
    </source>
</evidence>
<dbReference type="SMART" id="SM00216">
    <property type="entry name" value="VWD"/>
    <property type="match status" value="2"/>
</dbReference>
<dbReference type="Ensembl" id="ENSAPOT00000011536.1">
    <property type="protein sequence ID" value="ENSAPOP00000003557.1"/>
    <property type="gene ID" value="ENSAPOG00000005098.1"/>
</dbReference>
<dbReference type="InterPro" id="IPR002919">
    <property type="entry name" value="TIL_dom"/>
</dbReference>
<evidence type="ECO:0000256" key="4">
    <source>
        <dbReference type="ARBA" id="ARBA00023157"/>
    </source>
</evidence>
<dbReference type="CDD" id="cd19941">
    <property type="entry name" value="TIL"/>
    <property type="match status" value="1"/>
</dbReference>
<sequence>DGDIFQLHSTCNYILTSSCQSTYNDFNIQIRRQEAGGSSTIQSIILNLQAILPVSRGGVLIEKTSTYIKIKAKLGLVAFWNEEDSFLVELDQKFKNQTCGLCGDFNGVQLHDEFYSHGTLRDFADFWKMNGPTEACSDYTVEPTKSCDNLILMGPAFSSCQNLLDIASFTSACVADLCHCGNSEGEKADPHCLCDTVSEFSRQCVHAGGKPQNWRTEELCWKSCQYQMEYNECGSPCADTCSNPDASLTCDSHCMDGCFCPAGMVFDDLNERGCVPLSECSCSYNSKTYGPGESYSSNCKKCVCKSGQWECQEEDCPGICSVEGGAHIKSFDGKFYTFHGDCSYVLAKDCSGTQFVIQGELVQCGKTESETCLKSVTLGLSGGANVSVIHKKTHTHTTLYSIFRFFNVEKKQKLSLHSFKNIFIEN</sequence>
<evidence type="ECO:0000256" key="2">
    <source>
        <dbReference type="ARBA" id="ARBA00022525"/>
    </source>
</evidence>
<dbReference type="Proteomes" id="UP000257200">
    <property type="component" value="Unplaced"/>
</dbReference>
<dbReference type="InterPro" id="IPR014853">
    <property type="entry name" value="VWF/SSPO/ZAN-like_Cys-rich_dom"/>
</dbReference>
<dbReference type="SMART" id="SM00215">
    <property type="entry name" value="VWC_out"/>
    <property type="match status" value="1"/>
</dbReference>
<dbReference type="InParanoid" id="A0A3Q1EJY4"/>
<accession>A0A3Q1EJY4</accession>
<evidence type="ECO:0000313" key="7">
    <source>
        <dbReference type="Ensembl" id="ENSAPOP00000003557.1"/>
    </source>
</evidence>
<keyword evidence="3" id="KW-0677">Repeat</keyword>
<keyword evidence="5" id="KW-0325">Glycoprotein</keyword>
<evidence type="ECO:0000256" key="5">
    <source>
        <dbReference type="ARBA" id="ARBA00023180"/>
    </source>
</evidence>
<dbReference type="InterPro" id="IPR036084">
    <property type="entry name" value="Ser_inhib-like_sf"/>
</dbReference>
<keyword evidence="4" id="KW-1015">Disulfide bond</keyword>
<dbReference type="SUPFAM" id="SSF57567">
    <property type="entry name" value="Serine protease inhibitors"/>
    <property type="match status" value="1"/>
</dbReference>
<evidence type="ECO:0000313" key="8">
    <source>
        <dbReference type="Proteomes" id="UP000257200"/>
    </source>
</evidence>
<proteinExistence type="predicted"/>
<dbReference type="Gene3D" id="2.10.25.10">
    <property type="entry name" value="Laminin"/>
    <property type="match status" value="1"/>
</dbReference>
<dbReference type="InterPro" id="IPR050780">
    <property type="entry name" value="Mucin_vWF_Thrombospondin_sf"/>
</dbReference>